<evidence type="ECO:0000313" key="1">
    <source>
        <dbReference type="EMBL" id="KAK9325534.1"/>
    </source>
</evidence>
<accession>A0ACC3TX04</accession>
<dbReference type="Proteomes" id="UP001489719">
    <property type="component" value="Unassembled WGS sequence"/>
</dbReference>
<proteinExistence type="predicted"/>
<keyword evidence="2" id="KW-1185">Reference proteome</keyword>
<dbReference type="EMBL" id="MU970040">
    <property type="protein sequence ID" value="KAK9325534.1"/>
    <property type="molecule type" value="Genomic_DNA"/>
</dbReference>
<name>A0ACC3TX04_9ASCO</name>
<keyword evidence="1" id="KW-0436">Ligase</keyword>
<organism evidence="1 2">
    <name type="scientific">Lipomyces orientalis</name>
    <dbReference type="NCBI Taxonomy" id="1233043"/>
    <lineage>
        <taxon>Eukaryota</taxon>
        <taxon>Fungi</taxon>
        <taxon>Dikarya</taxon>
        <taxon>Ascomycota</taxon>
        <taxon>Saccharomycotina</taxon>
        <taxon>Lipomycetes</taxon>
        <taxon>Lipomycetales</taxon>
        <taxon>Lipomycetaceae</taxon>
        <taxon>Lipomyces</taxon>
    </lineage>
</organism>
<reference evidence="2" key="1">
    <citation type="journal article" date="2024" name="Front. Bioeng. Biotechnol.">
        <title>Genome-scale model development and genomic sequencing of the oleaginous clade Lipomyces.</title>
        <authorList>
            <person name="Czajka J.J."/>
            <person name="Han Y."/>
            <person name="Kim J."/>
            <person name="Mondo S.J."/>
            <person name="Hofstad B.A."/>
            <person name="Robles A."/>
            <person name="Haridas S."/>
            <person name="Riley R."/>
            <person name="LaButti K."/>
            <person name="Pangilinan J."/>
            <person name="Andreopoulos W."/>
            <person name="Lipzen A."/>
            <person name="Yan J."/>
            <person name="Wang M."/>
            <person name="Ng V."/>
            <person name="Grigoriev I.V."/>
            <person name="Spatafora J.W."/>
            <person name="Magnuson J.K."/>
            <person name="Baker S.E."/>
            <person name="Pomraning K.R."/>
        </authorList>
    </citation>
    <scope>NUCLEOTIDE SEQUENCE [LARGE SCALE GENOMIC DNA]</scope>
    <source>
        <strain evidence="2">CBS 10300</strain>
    </source>
</reference>
<protein>
    <submittedName>
        <fullName evidence="1">ATP dependent DNA ligase domain-containing protein</fullName>
    </submittedName>
</protein>
<evidence type="ECO:0000313" key="2">
    <source>
        <dbReference type="Proteomes" id="UP001489719"/>
    </source>
</evidence>
<gene>
    <name evidence="1" type="ORF">V1517DRAFT_253810</name>
</gene>
<sequence length="975" mass="112243">MDDSGSDEFGQDPWVNEEISTLRPLNTGPSPPFHKIITDLINPLLKASNRKTGFHGGITTNLRVTRFKILSNYILKWKHDVGNDIYPCFRLVLPYTKSVKCMYGLKEKAIARLVIKILGISPESEDANSLINYKLPGHYKGAGDFAERCYEVMRQREIRSEYGSMTIDEVNELLDDLSKHSKSDDQLPILSKLYHSMNAEEMKWLIRVILRQMHIGVSERTLFSAWHPNANELFNISSSLKRVCWELFDSNYRLSEDAKDVNLMSCFQPQLAAFPKASYDQVVKSMNNETFFIEEKLDGERIQVHMAEYGKSFKFYSRRAKDYTYLYGNSLDDKNGALTKYLRGAFEENVENCILDGEMISWDPVDEKIEPFGYLKTAANAEKEDAGESYPLYRVFDILYANNKSVVNYSLVQRQLLLHRVVNPVPTHFEIHPHQEGATKEDIERRLRQVIAESSEGLVIKLPTAPYVVNGREDSWIKVKPEYMLEFGENLDCLVIGGYYGQGKRGQNLASFLCGLRVDNEQEPDAQPKFWSFCRVGGGFTAAEYATIRHLTDGYWQKWDPRRPPLQYMELAGERNDKEMPDVWILPEKSVVLEIKAASVVPESEQYRTNITLRFPRFRRIRQDKNYLTALSVKEFIALKEQAETESQERQLELEEHRRTAKRPKKQLRILGGHETVVLEGAPTSEMFAGHIFCILVDSKRKTQLQKIIISHGGTVVQDVPSKPQEMTHVIADKDLVKIASLKRQGKWTIIRPTWIHDCIFNQRMVPYEPRHVYFAADDVLEAVRRHVDQYGDSYTRSIEDPKELRDIFNHMPDPNIDGKSVTYDILLDQSDPSLLNIPSLIFYDTVIYLDEPDLASNEALPPHADPLSAKFRLGIAASYAIFGGARISSVITDREITHIATMSEAPKNRVSAIQSLISFRLRVPRVVSVEWLEQSWKESTRLSEEGMSICWVRTCCVNWRNQFFCWAQWHHLSD</sequence>
<comment type="caution">
    <text evidence="1">The sequence shown here is derived from an EMBL/GenBank/DDBJ whole genome shotgun (WGS) entry which is preliminary data.</text>
</comment>